<gene>
    <name evidence="5" type="ORF">A2310_00200</name>
</gene>
<evidence type="ECO:0000256" key="2">
    <source>
        <dbReference type="ARBA" id="ARBA00022803"/>
    </source>
</evidence>
<dbReference type="STRING" id="1802579.A2310_00200"/>
<dbReference type="PANTHER" id="PTHR45586:SF14">
    <property type="entry name" value="TETRATRICOPEPTIDE TPR_2 REPEAT PROTEIN"/>
    <property type="match status" value="1"/>
</dbReference>
<dbReference type="Gene3D" id="1.25.40.10">
    <property type="entry name" value="Tetratricopeptide repeat domain"/>
    <property type="match status" value="4"/>
</dbReference>
<feature type="repeat" description="TPR" evidence="3">
    <location>
        <begin position="273"/>
        <end position="306"/>
    </location>
</feature>
<feature type="coiled-coil region" evidence="4">
    <location>
        <begin position="453"/>
        <end position="507"/>
    </location>
</feature>
<dbReference type="PANTHER" id="PTHR45586">
    <property type="entry name" value="TPR REPEAT-CONTAINING PROTEIN PA4667"/>
    <property type="match status" value="1"/>
</dbReference>
<dbReference type="InterPro" id="IPR011990">
    <property type="entry name" value="TPR-like_helical_dom_sf"/>
</dbReference>
<dbReference type="SMART" id="SM00028">
    <property type="entry name" value="TPR"/>
    <property type="match status" value="13"/>
</dbReference>
<evidence type="ECO:0000313" key="5">
    <source>
        <dbReference type="EMBL" id="OGC21714.1"/>
    </source>
</evidence>
<feature type="repeat" description="TPR" evidence="3">
    <location>
        <begin position="640"/>
        <end position="673"/>
    </location>
</feature>
<dbReference type="Pfam" id="PF13181">
    <property type="entry name" value="TPR_8"/>
    <property type="match status" value="1"/>
</dbReference>
<feature type="repeat" description="TPR" evidence="3">
    <location>
        <begin position="169"/>
        <end position="202"/>
    </location>
</feature>
<evidence type="ECO:0000313" key="6">
    <source>
        <dbReference type="Proteomes" id="UP000178417"/>
    </source>
</evidence>
<evidence type="ECO:0008006" key="7">
    <source>
        <dbReference type="Google" id="ProtNLM"/>
    </source>
</evidence>
<dbReference type="EMBL" id="MEUB01000036">
    <property type="protein sequence ID" value="OGC21714.1"/>
    <property type="molecule type" value="Genomic_DNA"/>
</dbReference>
<reference evidence="5 6" key="1">
    <citation type="journal article" date="2016" name="Nat. Commun.">
        <title>Thousands of microbial genomes shed light on interconnected biogeochemical processes in an aquifer system.</title>
        <authorList>
            <person name="Anantharaman K."/>
            <person name="Brown C.T."/>
            <person name="Hug L.A."/>
            <person name="Sharon I."/>
            <person name="Castelle C.J."/>
            <person name="Probst A.J."/>
            <person name="Thomas B.C."/>
            <person name="Singh A."/>
            <person name="Wilkins M.J."/>
            <person name="Karaoz U."/>
            <person name="Brodie E.L."/>
            <person name="Williams K.H."/>
            <person name="Hubbard S.S."/>
            <person name="Banfield J.F."/>
        </authorList>
    </citation>
    <scope>NUCLEOTIDE SEQUENCE [LARGE SCALE GENOMIC DNA]</scope>
</reference>
<evidence type="ECO:0000256" key="4">
    <source>
        <dbReference type="SAM" id="Coils"/>
    </source>
</evidence>
<feature type="repeat" description="TPR" evidence="3">
    <location>
        <begin position="105"/>
        <end position="138"/>
    </location>
</feature>
<dbReference type="Proteomes" id="UP000178417">
    <property type="component" value="Unassembled WGS sequence"/>
</dbReference>
<evidence type="ECO:0000256" key="1">
    <source>
        <dbReference type="ARBA" id="ARBA00022737"/>
    </source>
</evidence>
<dbReference type="SUPFAM" id="SSF48452">
    <property type="entry name" value="TPR-like"/>
    <property type="match status" value="3"/>
</dbReference>
<keyword evidence="1" id="KW-0677">Repeat</keyword>
<dbReference type="AlphaFoldDB" id="A0A1F4SMN0"/>
<comment type="caution">
    <text evidence="5">The sequence shown here is derived from an EMBL/GenBank/DDBJ whole genome shotgun (WGS) entry which is preliminary data.</text>
</comment>
<proteinExistence type="predicted"/>
<organism evidence="5 6">
    <name type="scientific">candidate division WOR-1 bacterium RIFOXYB2_FULL_37_13</name>
    <dbReference type="NCBI Taxonomy" id="1802579"/>
    <lineage>
        <taxon>Bacteria</taxon>
        <taxon>Bacillati</taxon>
        <taxon>Saganbacteria</taxon>
    </lineage>
</organism>
<dbReference type="InterPro" id="IPR019734">
    <property type="entry name" value="TPR_rpt"/>
</dbReference>
<sequence>MNAEQENLTKQLQKQPRNPMLIKNLGRHYLINGYFKQAREEYKLARLFSPHVVSAIMLDHEEAIFKNPSNIQARLSMISFCIDNQDIDAAIIEAEELLEIDPLNLQAYNLLGRIFIKQEKIDETMALLENALKLGIKDIAISEMLASVYLEKGRLHDAIKFYEELPSDKKTLRMLGELYLRTEDYEKAAEKYSLMYEDDPEVANEVITKLEELLLRKIDSIRIRELLAKTYCKSLKPEPAVKKLTEIFKIDPQKIDDIIHKLKDILKSYPTHPEATLALAEVLSHKGNYSEAVEEYYNLIKSKPDYTEKAMEGSKNIIKKFPGQFLARQFLIENYLKEENFTLAAKEIKALLQSYPDSAEWIIGKCKNLSKKNIELRECLGYVYLSKDDFFNANIEVEKILKLDGQSIQALLLQGEIFLKQKLCRKASETFNKALKMSPFNKTVHEKHRQARLKEIELEAEQIKKRITEDEWKISLHLELGKIYIDLGEKENAIRELQTASKDTQRASYVYFVLGGFYFDGGFYDQALESFRKSLQFASNDSEDQNKKTKFKTALTYEAQGNVRSAIKILEEILQEDIDYPDIKEKIQLLKRTNLGSLQNKCLVLTIKDLDNWDNKELIGMWGQELKKSMEKQTLSMSFGQNYNNSGLEFFIKGMHEAAEEEFSLAVQLDPQYIAGINNLAVAQLSNKKIPEALSNLRKAYEIEPASPIILNNLGLALLLNGATNEANHTLNRAIELNEMLPAVKINLADVFYALGKVKEAFDIYKSIGASEITYDIAKRRLLYKLP</sequence>
<evidence type="ECO:0000256" key="3">
    <source>
        <dbReference type="PROSITE-ProRule" id="PRU00339"/>
    </source>
</evidence>
<dbReference type="PROSITE" id="PS50005">
    <property type="entry name" value="TPR"/>
    <property type="match status" value="6"/>
</dbReference>
<keyword evidence="4" id="KW-0175">Coiled coil</keyword>
<feature type="repeat" description="TPR" evidence="3">
    <location>
        <begin position="508"/>
        <end position="541"/>
    </location>
</feature>
<name>A0A1F4SMN0_UNCSA</name>
<dbReference type="InterPro" id="IPR051012">
    <property type="entry name" value="CellSynth/LPSAsmb/PSIAsmb"/>
</dbReference>
<keyword evidence="2 3" id="KW-0802">TPR repeat</keyword>
<feature type="repeat" description="TPR" evidence="3">
    <location>
        <begin position="408"/>
        <end position="441"/>
    </location>
</feature>
<dbReference type="Pfam" id="PF13174">
    <property type="entry name" value="TPR_6"/>
    <property type="match status" value="1"/>
</dbReference>
<protein>
    <recommendedName>
        <fullName evidence="7">Tetratricopeptide repeat protein</fullName>
    </recommendedName>
</protein>
<dbReference type="Pfam" id="PF13432">
    <property type="entry name" value="TPR_16"/>
    <property type="match status" value="3"/>
</dbReference>
<accession>A0A1F4SMN0</accession>